<dbReference type="AlphaFoldDB" id="A8NL03"/>
<reference evidence="1 2" key="1">
    <citation type="journal article" date="2010" name="Proc. Natl. Acad. Sci. U.S.A.">
        <title>Insights into evolution of multicellular fungi from the assembled chromosomes of the mushroom Coprinopsis cinerea (Coprinus cinereus).</title>
        <authorList>
            <person name="Stajich J.E."/>
            <person name="Wilke S.K."/>
            <person name="Ahren D."/>
            <person name="Au C.H."/>
            <person name="Birren B.W."/>
            <person name="Borodovsky M."/>
            <person name="Burns C."/>
            <person name="Canback B."/>
            <person name="Casselton L.A."/>
            <person name="Cheng C.K."/>
            <person name="Deng J."/>
            <person name="Dietrich F.S."/>
            <person name="Fargo D.C."/>
            <person name="Farman M.L."/>
            <person name="Gathman A.C."/>
            <person name="Goldberg J."/>
            <person name="Guigo R."/>
            <person name="Hoegger P.J."/>
            <person name="Hooker J.B."/>
            <person name="Huggins A."/>
            <person name="James T.Y."/>
            <person name="Kamada T."/>
            <person name="Kilaru S."/>
            <person name="Kodira C."/>
            <person name="Kues U."/>
            <person name="Kupfer D."/>
            <person name="Kwan H.S."/>
            <person name="Lomsadze A."/>
            <person name="Li W."/>
            <person name="Lilly W.W."/>
            <person name="Ma L.J."/>
            <person name="Mackey A.J."/>
            <person name="Manning G."/>
            <person name="Martin F."/>
            <person name="Muraguchi H."/>
            <person name="Natvig D.O."/>
            <person name="Palmerini H."/>
            <person name="Ramesh M.A."/>
            <person name="Rehmeyer C.J."/>
            <person name="Roe B.A."/>
            <person name="Shenoy N."/>
            <person name="Stanke M."/>
            <person name="Ter-Hovhannisyan V."/>
            <person name="Tunlid A."/>
            <person name="Velagapudi R."/>
            <person name="Vision T.J."/>
            <person name="Zeng Q."/>
            <person name="Zolan M.E."/>
            <person name="Pukkila P.J."/>
        </authorList>
    </citation>
    <scope>NUCLEOTIDE SEQUENCE [LARGE SCALE GENOMIC DNA]</scope>
    <source>
        <strain evidence="2">Okayama-7 / 130 / ATCC MYA-4618 / FGSC 9003</strain>
    </source>
</reference>
<organism evidence="1 2">
    <name type="scientific">Coprinopsis cinerea (strain Okayama-7 / 130 / ATCC MYA-4618 / FGSC 9003)</name>
    <name type="common">Inky cap fungus</name>
    <name type="synonym">Hormographiella aspergillata</name>
    <dbReference type="NCBI Taxonomy" id="240176"/>
    <lineage>
        <taxon>Eukaryota</taxon>
        <taxon>Fungi</taxon>
        <taxon>Dikarya</taxon>
        <taxon>Basidiomycota</taxon>
        <taxon>Agaricomycotina</taxon>
        <taxon>Agaricomycetes</taxon>
        <taxon>Agaricomycetidae</taxon>
        <taxon>Agaricales</taxon>
        <taxon>Agaricineae</taxon>
        <taxon>Psathyrellaceae</taxon>
        <taxon>Coprinopsis</taxon>
    </lineage>
</organism>
<keyword evidence="2" id="KW-1185">Reference proteome</keyword>
<comment type="caution">
    <text evidence="1">The sequence shown here is derived from an EMBL/GenBank/DDBJ whole genome shotgun (WGS) entry which is preliminary data.</text>
</comment>
<protein>
    <submittedName>
        <fullName evidence="1">Uncharacterized protein</fullName>
    </submittedName>
</protein>
<name>A8NL03_COPC7</name>
<evidence type="ECO:0000313" key="1">
    <source>
        <dbReference type="EMBL" id="EAU87244.2"/>
    </source>
</evidence>
<dbReference type="GeneID" id="6011101"/>
<dbReference type="EMBL" id="AACS02000010">
    <property type="protein sequence ID" value="EAU87244.2"/>
    <property type="molecule type" value="Genomic_DNA"/>
</dbReference>
<proteinExistence type="predicted"/>
<dbReference type="KEGG" id="cci:CC1G_12462"/>
<dbReference type="HOGENOM" id="CLU_1786754_0_0_1"/>
<dbReference type="InParanoid" id="A8NL03"/>
<gene>
    <name evidence="1" type="ORF">CC1G_12462</name>
</gene>
<sequence length="145" mass="16268">MMDSSSRRHPEFATDLQIDHIKWGKAKEYPHTGCQRDAECRVFQEYLHTGCQRDAGHSTLVRGIPGVPAHGMPKERGPFRAGVTHPQPILLPGLVPRVTLILPNPALWRSLTFSLDPPLEGHFRVTPFFRPCPQGSVPRVTHILP</sequence>
<dbReference type="RefSeq" id="XP_001834584.2">
    <property type="nucleotide sequence ID" value="XM_001834532.2"/>
</dbReference>
<dbReference type="Proteomes" id="UP000001861">
    <property type="component" value="Unassembled WGS sequence"/>
</dbReference>
<accession>A8NL03</accession>
<evidence type="ECO:0000313" key="2">
    <source>
        <dbReference type="Proteomes" id="UP000001861"/>
    </source>
</evidence>
<dbReference type="VEuPathDB" id="FungiDB:CC1G_12462"/>